<evidence type="ECO:0000313" key="3">
    <source>
        <dbReference type="EMBL" id="GEC10208.1"/>
    </source>
</evidence>
<gene>
    <name evidence="3" type="ORF">SSP24_78630</name>
</gene>
<feature type="transmembrane region" description="Helical" evidence="2">
    <location>
        <begin position="43"/>
        <end position="64"/>
    </location>
</feature>
<feature type="transmembrane region" description="Helical" evidence="2">
    <location>
        <begin position="21"/>
        <end position="37"/>
    </location>
</feature>
<keyword evidence="2" id="KW-1133">Transmembrane helix</keyword>
<reference evidence="3 4" key="1">
    <citation type="submission" date="2019-06" db="EMBL/GenBank/DDBJ databases">
        <title>Whole genome shotgun sequence of Streptomyces spinoverrucosus NBRC 14228.</title>
        <authorList>
            <person name="Hosoyama A."/>
            <person name="Uohara A."/>
            <person name="Ohji S."/>
            <person name="Ichikawa N."/>
        </authorList>
    </citation>
    <scope>NUCLEOTIDE SEQUENCE [LARGE SCALE GENOMIC DNA]</scope>
    <source>
        <strain evidence="3 4">NBRC 14228</strain>
    </source>
</reference>
<dbReference type="Proteomes" id="UP000317881">
    <property type="component" value="Unassembled WGS sequence"/>
</dbReference>
<feature type="region of interest" description="Disordered" evidence="1">
    <location>
        <begin position="70"/>
        <end position="112"/>
    </location>
</feature>
<keyword evidence="2" id="KW-0472">Membrane</keyword>
<keyword evidence="2" id="KW-0812">Transmembrane</keyword>
<dbReference type="AlphaFoldDB" id="A0A4Y3VVB0"/>
<evidence type="ECO:0000256" key="2">
    <source>
        <dbReference type="SAM" id="Phobius"/>
    </source>
</evidence>
<dbReference type="EMBL" id="BJND01000097">
    <property type="protein sequence ID" value="GEC10208.1"/>
    <property type="molecule type" value="Genomic_DNA"/>
</dbReference>
<protein>
    <submittedName>
        <fullName evidence="3">Uncharacterized protein</fullName>
    </submittedName>
</protein>
<name>A0A4Y3VVB0_9ACTN</name>
<proteinExistence type="predicted"/>
<feature type="compositionally biased region" description="Low complexity" evidence="1">
    <location>
        <begin position="90"/>
        <end position="102"/>
    </location>
</feature>
<evidence type="ECO:0000256" key="1">
    <source>
        <dbReference type="SAM" id="MobiDB-lite"/>
    </source>
</evidence>
<sequence length="112" mass="12063">MREWGAPARVGKRIGCGLVRLLPVFSFGWVELLVPFAREANPVAQACGVVAVYFAAAIQITSLFKSRTSGQPRVFRPQSGLTRSRSVGMAPSALRSRPAASSTLGIRGEWMS</sequence>
<accession>A0A4Y3VVB0</accession>
<comment type="caution">
    <text evidence="3">The sequence shown here is derived from an EMBL/GenBank/DDBJ whole genome shotgun (WGS) entry which is preliminary data.</text>
</comment>
<keyword evidence="4" id="KW-1185">Reference proteome</keyword>
<organism evidence="3 4">
    <name type="scientific">Streptomyces spinoverrucosus</name>
    <dbReference type="NCBI Taxonomy" id="284043"/>
    <lineage>
        <taxon>Bacteria</taxon>
        <taxon>Bacillati</taxon>
        <taxon>Actinomycetota</taxon>
        <taxon>Actinomycetes</taxon>
        <taxon>Kitasatosporales</taxon>
        <taxon>Streptomycetaceae</taxon>
        <taxon>Streptomyces</taxon>
    </lineage>
</organism>
<evidence type="ECO:0000313" key="4">
    <source>
        <dbReference type="Proteomes" id="UP000317881"/>
    </source>
</evidence>